<organism evidence="1">
    <name type="scientific">Amphimedon queenslandica</name>
    <name type="common">Sponge</name>
    <dbReference type="NCBI Taxonomy" id="400682"/>
    <lineage>
        <taxon>Eukaryota</taxon>
        <taxon>Metazoa</taxon>
        <taxon>Porifera</taxon>
        <taxon>Demospongiae</taxon>
        <taxon>Heteroscleromorpha</taxon>
        <taxon>Haplosclerida</taxon>
        <taxon>Niphatidae</taxon>
        <taxon>Amphimedon</taxon>
    </lineage>
</organism>
<name>A0A1X7V6Z8_AMPQE</name>
<reference evidence="1" key="1">
    <citation type="submission" date="2017-05" db="UniProtKB">
        <authorList>
            <consortium name="EnsemblMetazoa"/>
        </authorList>
    </citation>
    <scope>IDENTIFICATION</scope>
</reference>
<sequence>MVFCSFFLHYKLSAISILHF</sequence>
<dbReference type="EnsemblMetazoa" id="Aqu2.1.35771_001">
    <property type="protein sequence ID" value="Aqu2.1.35771_001"/>
    <property type="gene ID" value="Aqu2.1.35771"/>
</dbReference>
<protein>
    <submittedName>
        <fullName evidence="1">Uncharacterized protein</fullName>
    </submittedName>
</protein>
<accession>A0A1X7V6Z8</accession>
<dbReference type="InParanoid" id="A0A1X7V6Z8"/>
<dbReference type="AlphaFoldDB" id="A0A1X7V6Z8"/>
<proteinExistence type="predicted"/>
<evidence type="ECO:0000313" key="1">
    <source>
        <dbReference type="EnsemblMetazoa" id="Aqu2.1.35771_001"/>
    </source>
</evidence>